<feature type="region of interest" description="Disordered" evidence="1">
    <location>
        <begin position="390"/>
        <end position="473"/>
    </location>
</feature>
<keyword evidence="3" id="KW-1185">Reference proteome</keyword>
<accession>A0AAD4QFH0</accession>
<feature type="compositionally biased region" description="Low complexity" evidence="1">
    <location>
        <begin position="323"/>
        <end position="350"/>
    </location>
</feature>
<feature type="compositionally biased region" description="Basic and acidic residues" evidence="1">
    <location>
        <begin position="54"/>
        <end position="65"/>
    </location>
</feature>
<evidence type="ECO:0000256" key="1">
    <source>
        <dbReference type="SAM" id="MobiDB-lite"/>
    </source>
</evidence>
<gene>
    <name evidence="2" type="ORF">EDB92DRAFT_148434</name>
</gene>
<feature type="compositionally biased region" description="Low complexity" evidence="1">
    <location>
        <begin position="215"/>
        <end position="229"/>
    </location>
</feature>
<feature type="compositionally biased region" description="Polar residues" evidence="1">
    <location>
        <begin position="76"/>
        <end position="94"/>
    </location>
</feature>
<evidence type="ECO:0000313" key="3">
    <source>
        <dbReference type="Proteomes" id="UP001201163"/>
    </source>
</evidence>
<dbReference type="Proteomes" id="UP001201163">
    <property type="component" value="Unassembled WGS sequence"/>
</dbReference>
<feature type="compositionally biased region" description="Polar residues" evidence="1">
    <location>
        <begin position="121"/>
        <end position="137"/>
    </location>
</feature>
<feature type="region of interest" description="Disordered" evidence="1">
    <location>
        <begin position="121"/>
        <end position="373"/>
    </location>
</feature>
<protein>
    <submittedName>
        <fullName evidence="2">Uncharacterized protein</fullName>
    </submittedName>
</protein>
<feature type="compositionally biased region" description="Polar residues" evidence="1">
    <location>
        <begin position="196"/>
        <end position="212"/>
    </location>
</feature>
<proteinExistence type="predicted"/>
<feature type="compositionally biased region" description="Polar residues" evidence="1">
    <location>
        <begin position="17"/>
        <end position="26"/>
    </location>
</feature>
<dbReference type="EMBL" id="JAKELL010000011">
    <property type="protein sequence ID" value="KAH8995629.1"/>
    <property type="molecule type" value="Genomic_DNA"/>
</dbReference>
<dbReference type="AlphaFoldDB" id="A0AAD4QFH0"/>
<sequence>MCAYRDASAPRWEILSDSPSSSAQNNEDSESERVGRAANYSLPKRRAALPPAERPQKFARTDTSRRPGMPSVESGVPSSTLKTVLESRPSTVSPSVVKRAKKKVVLTRNRELIHSLLKLASPSTSNGVPPRTRNTGTRSKDVQVKLPGNPREVIVLSSDDDTPGHASNPIVLESDDEVEPHPKERVPAITPFLDTARSTSSPDNSHLRSPTSLAGPRSPQRGSSPPMSSESEESVLAVLTTAQGDSVVEEMSPVPGQSFKAKTPEQPPPSPQPSMHSVMRVDSPSPSTSLTVRAKVKTQPRPQSPGYDPNDEGELPSGPPLSPSLVESVPQIGGTSHSPTTAHVSVSSSPSRRRDTPAGAPTGSPPVPVRGTLYSGPLGLWKNFYKAATDKPVSAPGSSRDILPHSEERVKKRSGTLRAGSPSKIVSLNHPSLLWKKPVGTNPAQSSVVKLDPPGSSTNRATPQDKSKSSVTV</sequence>
<feature type="region of interest" description="Disordered" evidence="1">
    <location>
        <begin position="1"/>
        <end position="94"/>
    </location>
</feature>
<evidence type="ECO:0000313" key="2">
    <source>
        <dbReference type="EMBL" id="KAH8995629.1"/>
    </source>
</evidence>
<organism evidence="2 3">
    <name type="scientific">Lactarius akahatsu</name>
    <dbReference type="NCBI Taxonomy" id="416441"/>
    <lineage>
        <taxon>Eukaryota</taxon>
        <taxon>Fungi</taxon>
        <taxon>Dikarya</taxon>
        <taxon>Basidiomycota</taxon>
        <taxon>Agaricomycotina</taxon>
        <taxon>Agaricomycetes</taxon>
        <taxon>Russulales</taxon>
        <taxon>Russulaceae</taxon>
        <taxon>Lactarius</taxon>
    </lineage>
</organism>
<name>A0AAD4QFH0_9AGAM</name>
<comment type="caution">
    <text evidence="2">The sequence shown here is derived from an EMBL/GenBank/DDBJ whole genome shotgun (WGS) entry which is preliminary data.</text>
</comment>
<feature type="compositionally biased region" description="Basic and acidic residues" evidence="1">
    <location>
        <begin position="463"/>
        <end position="473"/>
    </location>
</feature>
<reference evidence="2" key="1">
    <citation type="submission" date="2022-01" db="EMBL/GenBank/DDBJ databases">
        <title>Comparative genomics reveals a dynamic genome evolution in the ectomycorrhizal milk-cap (Lactarius) mushrooms.</title>
        <authorList>
            <consortium name="DOE Joint Genome Institute"/>
            <person name="Lebreton A."/>
            <person name="Tang N."/>
            <person name="Kuo A."/>
            <person name="LaButti K."/>
            <person name="Drula E."/>
            <person name="Barry K."/>
            <person name="Clum A."/>
            <person name="Lipzen A."/>
            <person name="Mousain D."/>
            <person name="Ng V."/>
            <person name="Wang R."/>
            <person name="Wang X."/>
            <person name="Dai Y."/>
            <person name="Henrissat B."/>
            <person name="Grigoriev I.V."/>
            <person name="Guerin-Laguette A."/>
            <person name="Yu F."/>
            <person name="Martin F.M."/>
        </authorList>
    </citation>
    <scope>NUCLEOTIDE SEQUENCE</scope>
    <source>
        <strain evidence="2">QP</strain>
    </source>
</reference>